<sequence length="117" mass="13324">MTESTHEENVYMAKLTEQVEQYDRGNGVVYGEGFKDNSIEELTVEERNILSVSCKNAIGTRRALWIIISSIEQKEESRGNEKHVNITKEYKDKIKVEPGKICDGDFFSKGNHESSHA</sequence>
<reference evidence="3" key="1">
    <citation type="submission" date="2016-11" db="EMBL/GenBank/DDBJ databases">
        <title>The genome of Nicotiana attenuata.</title>
        <authorList>
            <person name="Xu S."/>
            <person name="Brockmoeller T."/>
            <person name="Gaquerel E."/>
            <person name="Navarro A."/>
            <person name="Kuhl H."/>
            <person name="Gase K."/>
            <person name="Ling Z."/>
            <person name="Zhou W."/>
            <person name="Kreitzer C."/>
            <person name="Stanke M."/>
            <person name="Tang H."/>
            <person name="Lyons E."/>
            <person name="Pandey P."/>
            <person name="Pandey S.P."/>
            <person name="Timmermann B."/>
            <person name="Baldwin I.T."/>
        </authorList>
    </citation>
    <scope>NUCLEOTIDE SEQUENCE [LARGE SCALE GENOMIC DNA]</scope>
    <source>
        <strain evidence="3">UT</strain>
    </source>
</reference>
<keyword evidence="4" id="KW-1185">Reference proteome</keyword>
<accession>A0A1J6KIN6</accession>
<comment type="similarity">
    <text evidence="1">Belongs to the 14-3-3 family.</text>
</comment>
<dbReference type="SMR" id="A0A1J6KIN6"/>
<dbReference type="AlphaFoldDB" id="A0A1J6KIN6"/>
<dbReference type="OrthoDB" id="1556409at2759"/>
<evidence type="ECO:0000313" key="4">
    <source>
        <dbReference type="Proteomes" id="UP000187609"/>
    </source>
</evidence>
<dbReference type="Gramene" id="OIT21719">
    <property type="protein sequence ID" value="OIT21719"/>
    <property type="gene ID" value="A4A49_51229"/>
</dbReference>
<gene>
    <name evidence="3" type="ORF">A4A49_51229</name>
</gene>
<comment type="caution">
    <text evidence="3">The sequence shown here is derived from an EMBL/GenBank/DDBJ whole genome shotgun (WGS) entry which is preliminary data.</text>
</comment>
<dbReference type="KEGG" id="nau:109218542"/>
<protein>
    <submittedName>
        <fullName evidence="3">14-3-3-like protein e</fullName>
    </submittedName>
</protein>
<organism evidence="3 4">
    <name type="scientific">Nicotiana attenuata</name>
    <name type="common">Coyote tobacco</name>
    <dbReference type="NCBI Taxonomy" id="49451"/>
    <lineage>
        <taxon>Eukaryota</taxon>
        <taxon>Viridiplantae</taxon>
        <taxon>Streptophyta</taxon>
        <taxon>Embryophyta</taxon>
        <taxon>Tracheophyta</taxon>
        <taxon>Spermatophyta</taxon>
        <taxon>Magnoliopsida</taxon>
        <taxon>eudicotyledons</taxon>
        <taxon>Gunneridae</taxon>
        <taxon>Pentapetalae</taxon>
        <taxon>asterids</taxon>
        <taxon>lamiids</taxon>
        <taxon>Solanales</taxon>
        <taxon>Solanaceae</taxon>
        <taxon>Nicotianoideae</taxon>
        <taxon>Nicotianeae</taxon>
        <taxon>Nicotiana</taxon>
    </lineage>
</organism>
<evidence type="ECO:0000256" key="1">
    <source>
        <dbReference type="ARBA" id="ARBA00006141"/>
    </source>
</evidence>
<feature type="domain" description="14-3-3" evidence="2">
    <location>
        <begin position="6"/>
        <end position="116"/>
    </location>
</feature>
<name>A0A1J6KIN6_NICAT</name>
<dbReference type="SMART" id="SM00101">
    <property type="entry name" value="14_3_3"/>
    <property type="match status" value="1"/>
</dbReference>
<dbReference type="Gene3D" id="1.20.190.20">
    <property type="entry name" value="14-3-3 domain"/>
    <property type="match status" value="1"/>
</dbReference>
<proteinExistence type="inferred from homology"/>
<dbReference type="STRING" id="49451.A0A1J6KIN6"/>
<dbReference type="InterPro" id="IPR036815">
    <property type="entry name" value="14-3-3_dom_sf"/>
</dbReference>
<dbReference type="Pfam" id="PF00244">
    <property type="entry name" value="14-3-3"/>
    <property type="match status" value="1"/>
</dbReference>
<dbReference type="PRINTS" id="PR00305">
    <property type="entry name" value="1433ZETA"/>
</dbReference>
<dbReference type="PANTHER" id="PTHR18860">
    <property type="entry name" value="14-3-3 PROTEIN"/>
    <property type="match status" value="1"/>
</dbReference>
<dbReference type="SUPFAM" id="SSF48445">
    <property type="entry name" value="14-3-3 protein"/>
    <property type="match status" value="1"/>
</dbReference>
<dbReference type="EMBL" id="MJEQ01004146">
    <property type="protein sequence ID" value="OIT21719.1"/>
    <property type="molecule type" value="Genomic_DNA"/>
</dbReference>
<evidence type="ECO:0000259" key="2">
    <source>
        <dbReference type="SMART" id="SM00101"/>
    </source>
</evidence>
<dbReference type="Proteomes" id="UP000187609">
    <property type="component" value="Unassembled WGS sequence"/>
</dbReference>
<dbReference type="InterPro" id="IPR000308">
    <property type="entry name" value="14-3-3"/>
</dbReference>
<dbReference type="InterPro" id="IPR023410">
    <property type="entry name" value="14-3-3_domain"/>
</dbReference>
<evidence type="ECO:0000313" key="3">
    <source>
        <dbReference type="EMBL" id="OIT21719.1"/>
    </source>
</evidence>